<proteinExistence type="predicted"/>
<feature type="region of interest" description="Disordered" evidence="1">
    <location>
        <begin position="258"/>
        <end position="289"/>
    </location>
</feature>
<accession>A0AAX6QBD0</accession>
<feature type="region of interest" description="Disordered" evidence="1">
    <location>
        <begin position="337"/>
        <end position="359"/>
    </location>
</feature>
<gene>
    <name evidence="3" type="primary">LOC101724083</name>
</gene>
<dbReference type="RefSeq" id="XP_004871304.1">
    <property type="nucleotide sequence ID" value="XM_004871247.3"/>
</dbReference>
<sequence length="359" mass="38764">MISQLDNDGNNLYDAPQLTEQSGSIILFQALSFLHEVPPLGASGSRRGHPACLGSTLAPQSWRYSWDRGLGRGGHPQLTSCVTQRDFCPFCLTFFPASAVLPAFRSGLRGVPFLPPFPPCTVRLLPVWFLRGRARYHPRGGLRGPVLPSSPEMTEPSHCRAHKWGVLGAKGTQIKGDGVGQSPGPHCLMCLSLSTPRPLSLSGSPIPLTAGEWLVYERAGRREGRNSLAQNCRDSCRAGTLVPLPHLSCSSSVVGMRKMKEDAPQSQGPDCSDVLPPLPPRHTEGRRGQGWDSLLVGRVPSQGWASWLQSGHIPQSWGSRPSATASSLLECPNPLGMLAPWHHGPQQQDHENSSSGDPL</sequence>
<name>A0AAX6QBD0_HETGA</name>
<reference evidence="3" key="1">
    <citation type="submission" date="2025-08" db="UniProtKB">
        <authorList>
            <consortium name="RefSeq"/>
        </authorList>
    </citation>
    <scope>IDENTIFICATION</scope>
</reference>
<dbReference type="KEGG" id="hgl:101724083"/>
<dbReference type="GeneID" id="101724083"/>
<organism evidence="2 3">
    <name type="scientific">Heterocephalus glaber</name>
    <name type="common">Naked mole rat</name>
    <dbReference type="NCBI Taxonomy" id="10181"/>
    <lineage>
        <taxon>Eukaryota</taxon>
        <taxon>Metazoa</taxon>
        <taxon>Chordata</taxon>
        <taxon>Craniata</taxon>
        <taxon>Vertebrata</taxon>
        <taxon>Euteleostomi</taxon>
        <taxon>Mammalia</taxon>
        <taxon>Eutheria</taxon>
        <taxon>Euarchontoglires</taxon>
        <taxon>Glires</taxon>
        <taxon>Rodentia</taxon>
        <taxon>Hystricomorpha</taxon>
        <taxon>Bathyergidae</taxon>
        <taxon>Heterocephalus</taxon>
    </lineage>
</organism>
<keyword evidence="2" id="KW-1185">Reference proteome</keyword>
<evidence type="ECO:0000313" key="2">
    <source>
        <dbReference type="Proteomes" id="UP000694906"/>
    </source>
</evidence>
<dbReference type="Proteomes" id="UP000694906">
    <property type="component" value="Unplaced"/>
</dbReference>
<evidence type="ECO:0000256" key="1">
    <source>
        <dbReference type="SAM" id="MobiDB-lite"/>
    </source>
</evidence>
<evidence type="ECO:0000313" key="3">
    <source>
        <dbReference type="RefSeq" id="XP_004871304.1"/>
    </source>
</evidence>
<protein>
    <submittedName>
        <fullName evidence="3">Uncharacterized protein LOC101724083</fullName>
    </submittedName>
</protein>
<dbReference type="AlphaFoldDB" id="A0AAX6QBD0"/>